<dbReference type="Gene3D" id="1.10.730.10">
    <property type="entry name" value="Isoleucyl-tRNA Synthetase, Domain 1"/>
    <property type="match status" value="1"/>
</dbReference>
<dbReference type="InterPro" id="IPR009080">
    <property type="entry name" value="tRNAsynth_Ia_anticodon-bd"/>
</dbReference>
<dbReference type="FunFam" id="2.20.28.290:FF:000001">
    <property type="entry name" value="Leucine--tRNA ligase"/>
    <property type="match status" value="1"/>
</dbReference>
<dbReference type="SUPFAM" id="SSF52374">
    <property type="entry name" value="Nucleotidylyl transferase"/>
    <property type="match status" value="1"/>
</dbReference>
<reference evidence="13 14" key="1">
    <citation type="submission" date="2018-12" db="EMBL/GenBank/DDBJ databases">
        <authorList>
            <consortium name="Pathogen Informatics"/>
        </authorList>
    </citation>
    <scope>NUCLEOTIDE SEQUENCE [LARGE SCALE GENOMIC DNA]</scope>
    <source>
        <strain evidence="13 14">NCTC13193</strain>
    </source>
</reference>
<keyword evidence="3" id="KW-0963">Cytoplasm</keyword>
<dbReference type="SUPFAM" id="SSF47323">
    <property type="entry name" value="Anticodon-binding domain of a subclass of class I aminoacyl-tRNA synthetases"/>
    <property type="match status" value="1"/>
</dbReference>
<comment type="similarity">
    <text evidence="1">Belongs to the class-I aminoacyl-tRNA synthetase family.</text>
</comment>
<evidence type="ECO:0000256" key="4">
    <source>
        <dbReference type="ARBA" id="ARBA00022598"/>
    </source>
</evidence>
<comment type="catalytic activity">
    <reaction evidence="9">
        <text>tRNA(Leu) + L-leucine + ATP = L-leucyl-tRNA(Leu) + AMP + diphosphate</text>
        <dbReference type="Rhea" id="RHEA:11688"/>
        <dbReference type="Rhea" id="RHEA-COMP:9613"/>
        <dbReference type="Rhea" id="RHEA-COMP:9622"/>
        <dbReference type="ChEBI" id="CHEBI:30616"/>
        <dbReference type="ChEBI" id="CHEBI:33019"/>
        <dbReference type="ChEBI" id="CHEBI:57427"/>
        <dbReference type="ChEBI" id="CHEBI:78442"/>
        <dbReference type="ChEBI" id="CHEBI:78494"/>
        <dbReference type="ChEBI" id="CHEBI:456215"/>
        <dbReference type="EC" id="6.1.1.4"/>
    </reaction>
</comment>
<accession>A0A448SF38</accession>
<dbReference type="Proteomes" id="UP000270487">
    <property type="component" value="Chromosome"/>
</dbReference>
<dbReference type="Gene3D" id="3.40.50.620">
    <property type="entry name" value="HUPs"/>
    <property type="match status" value="1"/>
</dbReference>
<dbReference type="FunFam" id="3.10.20.590:FF:000001">
    <property type="entry name" value="Leucine--tRNA ligase"/>
    <property type="match status" value="1"/>
</dbReference>
<dbReference type="PRINTS" id="PR00985">
    <property type="entry name" value="TRNASYNTHLEU"/>
</dbReference>
<dbReference type="NCBIfam" id="TIGR00396">
    <property type="entry name" value="leuS_bact"/>
    <property type="match status" value="1"/>
</dbReference>
<keyword evidence="7" id="KW-0648">Protein biosynthesis</keyword>
<organism evidence="13 14">
    <name type="scientific">Serratia fonticola</name>
    <dbReference type="NCBI Taxonomy" id="47917"/>
    <lineage>
        <taxon>Bacteria</taxon>
        <taxon>Pseudomonadati</taxon>
        <taxon>Pseudomonadota</taxon>
        <taxon>Gammaproteobacteria</taxon>
        <taxon>Enterobacterales</taxon>
        <taxon>Yersiniaceae</taxon>
        <taxon>Serratia</taxon>
    </lineage>
</organism>
<evidence type="ECO:0000256" key="2">
    <source>
        <dbReference type="ARBA" id="ARBA00013164"/>
    </source>
</evidence>
<feature type="domain" description="Aminoacyl-tRNA synthetase class Ia" evidence="11">
    <location>
        <begin position="57"/>
        <end position="212"/>
    </location>
</feature>
<dbReference type="GO" id="GO:0005524">
    <property type="term" value="F:ATP binding"/>
    <property type="evidence" value="ECO:0007669"/>
    <property type="project" value="UniProtKB-KW"/>
</dbReference>
<evidence type="ECO:0000256" key="1">
    <source>
        <dbReference type="ARBA" id="ARBA00005594"/>
    </source>
</evidence>
<dbReference type="FunFam" id="3.40.50.620:FF:000124">
    <property type="entry name" value="Leucine--tRNA ligase"/>
    <property type="match status" value="1"/>
</dbReference>
<dbReference type="CDD" id="cd07958">
    <property type="entry name" value="Anticodon_Ia_Leu_BEm"/>
    <property type="match status" value="1"/>
</dbReference>
<keyword evidence="4 13" id="KW-0436">Ligase</keyword>
<evidence type="ECO:0000256" key="6">
    <source>
        <dbReference type="ARBA" id="ARBA00022840"/>
    </source>
</evidence>
<evidence type="ECO:0000256" key="8">
    <source>
        <dbReference type="ARBA" id="ARBA00023146"/>
    </source>
</evidence>
<dbReference type="Gene3D" id="3.10.20.590">
    <property type="match status" value="1"/>
</dbReference>
<dbReference type="GO" id="GO:0005829">
    <property type="term" value="C:cytosol"/>
    <property type="evidence" value="ECO:0007669"/>
    <property type="project" value="TreeGrafter"/>
</dbReference>
<dbReference type="Pfam" id="PF08264">
    <property type="entry name" value="Anticodon_1"/>
    <property type="match status" value="1"/>
</dbReference>
<feature type="domain" description="Aminoacyl-tRNA synthetase class Ia" evidence="11">
    <location>
        <begin position="258"/>
        <end position="293"/>
    </location>
</feature>
<dbReference type="InterPro" id="IPR013155">
    <property type="entry name" value="M/V/L/I-tRNA-synth_anticd-bd"/>
</dbReference>
<evidence type="ECO:0000256" key="9">
    <source>
        <dbReference type="ARBA" id="ARBA00047469"/>
    </source>
</evidence>
<dbReference type="EMBL" id="LR134492">
    <property type="protein sequence ID" value="VEI66317.1"/>
    <property type="molecule type" value="Genomic_DNA"/>
</dbReference>
<dbReference type="InterPro" id="IPR014729">
    <property type="entry name" value="Rossmann-like_a/b/a_fold"/>
</dbReference>
<dbReference type="InterPro" id="IPR009008">
    <property type="entry name" value="Val/Leu/Ile-tRNA-synth_edit"/>
</dbReference>
<dbReference type="AlphaFoldDB" id="A0A448SF38"/>
<feature type="domain" description="Methionyl/Valyl/Leucyl/Isoleucyl-tRNA synthetase anticodon-binding" evidence="12">
    <location>
        <begin position="339"/>
        <end position="462"/>
    </location>
</feature>
<evidence type="ECO:0000256" key="7">
    <source>
        <dbReference type="ARBA" id="ARBA00022917"/>
    </source>
</evidence>
<evidence type="ECO:0000256" key="5">
    <source>
        <dbReference type="ARBA" id="ARBA00022741"/>
    </source>
</evidence>
<dbReference type="SUPFAM" id="SSF50677">
    <property type="entry name" value="ValRS/IleRS/LeuRS editing domain"/>
    <property type="match status" value="1"/>
</dbReference>
<dbReference type="Pfam" id="PF00133">
    <property type="entry name" value="tRNA-synt_1"/>
    <property type="match status" value="2"/>
</dbReference>
<dbReference type="GO" id="GO:0002161">
    <property type="term" value="F:aminoacyl-tRNA deacylase activity"/>
    <property type="evidence" value="ECO:0007669"/>
    <property type="project" value="InterPro"/>
</dbReference>
<protein>
    <recommendedName>
        <fullName evidence="2 10">Leucine--tRNA ligase</fullName>
        <ecNumber evidence="2 10">6.1.1.4</ecNumber>
    </recommendedName>
</protein>
<keyword evidence="6" id="KW-0067">ATP-binding</keyword>
<dbReference type="InterPro" id="IPR002302">
    <property type="entry name" value="Leu-tRNA-ligase"/>
</dbReference>
<dbReference type="PANTHER" id="PTHR43740:SF2">
    <property type="entry name" value="LEUCINE--TRNA LIGASE, MITOCHONDRIAL"/>
    <property type="match status" value="1"/>
</dbReference>
<dbReference type="InterPro" id="IPR002300">
    <property type="entry name" value="aa-tRNA-synth_Ia"/>
</dbReference>
<evidence type="ECO:0000313" key="14">
    <source>
        <dbReference type="Proteomes" id="UP000270487"/>
    </source>
</evidence>
<keyword evidence="8" id="KW-0030">Aminoacyl-tRNA synthetase</keyword>
<evidence type="ECO:0000313" key="13">
    <source>
        <dbReference type="EMBL" id="VEI66317.1"/>
    </source>
</evidence>
<evidence type="ECO:0000259" key="12">
    <source>
        <dbReference type="Pfam" id="PF08264"/>
    </source>
</evidence>
<evidence type="ECO:0000256" key="10">
    <source>
        <dbReference type="NCBIfam" id="TIGR00396"/>
    </source>
</evidence>
<dbReference type="FunFam" id="1.10.730.10:FF:000002">
    <property type="entry name" value="Leucine--tRNA ligase"/>
    <property type="match status" value="1"/>
</dbReference>
<dbReference type="EC" id="6.1.1.4" evidence="2 10"/>
<dbReference type="Gene3D" id="2.20.28.290">
    <property type="match status" value="1"/>
</dbReference>
<dbReference type="GO" id="GO:0006429">
    <property type="term" value="P:leucyl-tRNA aminoacylation"/>
    <property type="evidence" value="ECO:0007669"/>
    <property type="project" value="UniProtKB-UniRule"/>
</dbReference>
<proteinExistence type="inferred from homology"/>
<gene>
    <name evidence="13" type="primary">leuS_1</name>
    <name evidence="13" type="ORF">NCTC13193_01593</name>
</gene>
<dbReference type="GO" id="GO:0004823">
    <property type="term" value="F:leucine-tRNA ligase activity"/>
    <property type="evidence" value="ECO:0007669"/>
    <property type="project" value="UniProtKB-UniRule"/>
</dbReference>
<keyword evidence="5" id="KW-0547">Nucleotide-binding</keyword>
<evidence type="ECO:0000256" key="3">
    <source>
        <dbReference type="ARBA" id="ARBA00022490"/>
    </source>
</evidence>
<evidence type="ECO:0000259" key="11">
    <source>
        <dbReference type="Pfam" id="PF00133"/>
    </source>
</evidence>
<sequence length="500" mass="55820">MNLDGSKPDVSAEAMTEKGTLFNSGEFDGLDHLAGFNAIADKLVAKGVGQRKVNYRLRDWGVSRQRYWGAPIPMVTLEDGTVMPTPEDQLPVILPEDVVMDGITSPIKADPEWAKTTVNSQPALRETDTFDTFMESSWYYARYTCPQYDKGMLDPAAANYWLPVDQYVGGIEHAIMHLMYFRFFHKLMRDAGLVDSDEPAKRLLCQGMVLADAFYYTGTSGERVWVSPVDATVERDEKGRIVKATDPEGRELVYAGMSKMSKSKNNGIDPQVMVEKYGADTVRLFMMFASPAEMTLEWQESGVEGANRFLKRVWKLAYDHVGQGAVQPLNVSELNEDQKALRRDVHKTIAKVTDDIGRRQTFNTAIAAVMELMNKLGRAPQESEQDRALLQEALLAVVRMLYPFTPHVCFTLWQALNAEGDVDTAPWPVADEAAMVEDSKLVVVQVNGKVRAKVTVPADATEEQVRERAAQDHLVAKYLEGVTVRKVIYVPGKLLNLVVG</sequence>
<dbReference type="PANTHER" id="PTHR43740">
    <property type="entry name" value="LEUCYL-TRNA SYNTHETASE"/>
    <property type="match status" value="1"/>
</dbReference>
<name>A0A448SF38_SERFO</name>